<dbReference type="EMBL" id="WIUZ02000012">
    <property type="protein sequence ID" value="KAF9782171.1"/>
    <property type="molecule type" value="Genomic_DNA"/>
</dbReference>
<comment type="caution">
    <text evidence="1">The sequence shown here is derived from an EMBL/GenBank/DDBJ whole genome shotgun (WGS) entry which is preliminary data.</text>
</comment>
<dbReference type="AlphaFoldDB" id="A0A9P6HB56"/>
<sequence length="311" mass="34804">MGRIFSKLARSTQTTGNSRVPQELVHEILDHLSKESTTLRSCSLVAKSWIFPSRRHLFNTLFLTASDITKWNAAFPIPEDSPARHVRDLSFCYIHPNVPIEFADRIRYFSNVHKLTLIGRIATDPSFISALGELPPSIRSVDITFSKVLTAHIVSVLQQLPNLENISLRSTEWAGMIPPGAGVLIQSRLGGKLRLRRRFAHRDLLNLLMEIPTGSQFAEVEIRDSSMSCFPATLKLVEACQHTLTKLHFSAFVQGHSSFFCTSNLAADIFQRNISTASPSISLLSRDCGRLIWEQFIPAEASAGLPERFPH</sequence>
<dbReference type="SUPFAM" id="SSF52047">
    <property type="entry name" value="RNI-like"/>
    <property type="match status" value="1"/>
</dbReference>
<evidence type="ECO:0000313" key="2">
    <source>
        <dbReference type="Proteomes" id="UP000736335"/>
    </source>
</evidence>
<organism evidence="1 2">
    <name type="scientific">Thelephora terrestris</name>
    <dbReference type="NCBI Taxonomy" id="56493"/>
    <lineage>
        <taxon>Eukaryota</taxon>
        <taxon>Fungi</taxon>
        <taxon>Dikarya</taxon>
        <taxon>Basidiomycota</taxon>
        <taxon>Agaricomycotina</taxon>
        <taxon>Agaricomycetes</taxon>
        <taxon>Thelephorales</taxon>
        <taxon>Thelephoraceae</taxon>
        <taxon>Thelephora</taxon>
    </lineage>
</organism>
<keyword evidence="2" id="KW-1185">Reference proteome</keyword>
<evidence type="ECO:0008006" key="3">
    <source>
        <dbReference type="Google" id="ProtNLM"/>
    </source>
</evidence>
<dbReference type="OrthoDB" id="2788229at2759"/>
<dbReference type="InterPro" id="IPR032675">
    <property type="entry name" value="LRR_dom_sf"/>
</dbReference>
<name>A0A9P6HB56_9AGAM</name>
<dbReference type="Gene3D" id="3.80.10.10">
    <property type="entry name" value="Ribonuclease Inhibitor"/>
    <property type="match status" value="1"/>
</dbReference>
<proteinExistence type="predicted"/>
<accession>A0A9P6HB56</accession>
<reference evidence="1" key="1">
    <citation type="journal article" date="2020" name="Nat. Commun.">
        <title>Large-scale genome sequencing of mycorrhizal fungi provides insights into the early evolution of symbiotic traits.</title>
        <authorList>
            <person name="Miyauchi S."/>
            <person name="Kiss E."/>
            <person name="Kuo A."/>
            <person name="Drula E."/>
            <person name="Kohler A."/>
            <person name="Sanchez-Garcia M."/>
            <person name="Morin E."/>
            <person name="Andreopoulos B."/>
            <person name="Barry K.W."/>
            <person name="Bonito G."/>
            <person name="Buee M."/>
            <person name="Carver A."/>
            <person name="Chen C."/>
            <person name="Cichocki N."/>
            <person name="Clum A."/>
            <person name="Culley D."/>
            <person name="Crous P.W."/>
            <person name="Fauchery L."/>
            <person name="Girlanda M."/>
            <person name="Hayes R.D."/>
            <person name="Keri Z."/>
            <person name="LaButti K."/>
            <person name="Lipzen A."/>
            <person name="Lombard V."/>
            <person name="Magnuson J."/>
            <person name="Maillard F."/>
            <person name="Murat C."/>
            <person name="Nolan M."/>
            <person name="Ohm R.A."/>
            <person name="Pangilinan J."/>
            <person name="Pereira M.F."/>
            <person name="Perotto S."/>
            <person name="Peter M."/>
            <person name="Pfister S."/>
            <person name="Riley R."/>
            <person name="Sitrit Y."/>
            <person name="Stielow J.B."/>
            <person name="Szollosi G."/>
            <person name="Zifcakova L."/>
            <person name="Stursova M."/>
            <person name="Spatafora J.W."/>
            <person name="Tedersoo L."/>
            <person name="Vaario L.M."/>
            <person name="Yamada A."/>
            <person name="Yan M."/>
            <person name="Wang P."/>
            <person name="Xu J."/>
            <person name="Bruns T."/>
            <person name="Baldrian P."/>
            <person name="Vilgalys R."/>
            <person name="Dunand C."/>
            <person name="Henrissat B."/>
            <person name="Grigoriev I.V."/>
            <person name="Hibbett D."/>
            <person name="Nagy L.G."/>
            <person name="Martin F.M."/>
        </authorList>
    </citation>
    <scope>NUCLEOTIDE SEQUENCE</scope>
    <source>
        <strain evidence="1">UH-Tt-Lm1</strain>
    </source>
</reference>
<protein>
    <recommendedName>
        <fullName evidence="3">F-box domain-containing protein</fullName>
    </recommendedName>
</protein>
<evidence type="ECO:0000313" key="1">
    <source>
        <dbReference type="EMBL" id="KAF9782171.1"/>
    </source>
</evidence>
<reference evidence="1" key="2">
    <citation type="submission" date="2020-11" db="EMBL/GenBank/DDBJ databases">
        <authorList>
            <consortium name="DOE Joint Genome Institute"/>
            <person name="Kuo A."/>
            <person name="Miyauchi S."/>
            <person name="Kiss E."/>
            <person name="Drula E."/>
            <person name="Kohler A."/>
            <person name="Sanchez-Garcia M."/>
            <person name="Andreopoulos B."/>
            <person name="Barry K.W."/>
            <person name="Bonito G."/>
            <person name="Buee M."/>
            <person name="Carver A."/>
            <person name="Chen C."/>
            <person name="Cichocki N."/>
            <person name="Clum A."/>
            <person name="Culley D."/>
            <person name="Crous P.W."/>
            <person name="Fauchery L."/>
            <person name="Girlanda M."/>
            <person name="Hayes R."/>
            <person name="Keri Z."/>
            <person name="Labutti K."/>
            <person name="Lipzen A."/>
            <person name="Lombard V."/>
            <person name="Magnuson J."/>
            <person name="Maillard F."/>
            <person name="Morin E."/>
            <person name="Murat C."/>
            <person name="Nolan M."/>
            <person name="Ohm R."/>
            <person name="Pangilinan J."/>
            <person name="Pereira M."/>
            <person name="Perotto S."/>
            <person name="Peter M."/>
            <person name="Riley R."/>
            <person name="Sitrit Y."/>
            <person name="Stielow B."/>
            <person name="Szollosi G."/>
            <person name="Zifcakova L."/>
            <person name="Stursova M."/>
            <person name="Spatafora J.W."/>
            <person name="Tedersoo L."/>
            <person name="Vaario L.-M."/>
            <person name="Yamada A."/>
            <person name="Yan M."/>
            <person name="Wang P."/>
            <person name="Xu J."/>
            <person name="Bruns T."/>
            <person name="Baldrian P."/>
            <person name="Vilgalys R."/>
            <person name="Henrissat B."/>
            <person name="Grigoriev I.V."/>
            <person name="Hibbett D."/>
            <person name="Nagy L.G."/>
            <person name="Martin F.M."/>
        </authorList>
    </citation>
    <scope>NUCLEOTIDE SEQUENCE</scope>
    <source>
        <strain evidence="1">UH-Tt-Lm1</strain>
    </source>
</reference>
<gene>
    <name evidence="1" type="ORF">BJ322DRAFT_1074671</name>
</gene>
<dbReference type="Proteomes" id="UP000736335">
    <property type="component" value="Unassembled WGS sequence"/>
</dbReference>